<dbReference type="EMBL" id="JACHVA010000004">
    <property type="protein sequence ID" value="MBC2600180.1"/>
    <property type="molecule type" value="Genomic_DNA"/>
</dbReference>
<proteinExistence type="predicted"/>
<sequence>MKILSLYNLKGGVGKTTTAVNLAHAAARDGFNVLLCDLDPQGASTFYLQAAPPTKMKTGKLLKGKSFAHKQVRETEFIHLDVLPAHLEFRNLDRRLDEEKKSDTALASLFEGFHGDYDLIIADAPAGLTLLSENLFQLSDLVLVPTIPSTLSLNCFEQVSEFFKKEKLSKKKLKGFFSMADTRKRLHRESIEKVYHTPNNPFLEAVIPSASIVEQMGEQRRPVSAFARNSRAANAFGDLWNIVRAELKID</sequence>
<dbReference type="CDD" id="cd02042">
    <property type="entry name" value="ParAB_family"/>
    <property type="match status" value="1"/>
</dbReference>
<dbReference type="PANTHER" id="PTHR13696:SF52">
    <property type="entry name" value="PARA FAMILY PROTEIN CT_582"/>
    <property type="match status" value="1"/>
</dbReference>
<dbReference type="InterPro" id="IPR050678">
    <property type="entry name" value="DNA_Partitioning_ATPase"/>
</dbReference>
<protein>
    <submittedName>
        <fullName evidence="2">AAA family ATPase</fullName>
    </submittedName>
</protein>
<accession>A0A7X1AWN4</accession>
<organism evidence="2 3">
    <name type="scientific">Puniceicoccus vermicola</name>
    <dbReference type="NCBI Taxonomy" id="388746"/>
    <lineage>
        <taxon>Bacteria</taxon>
        <taxon>Pseudomonadati</taxon>
        <taxon>Verrucomicrobiota</taxon>
        <taxon>Opitutia</taxon>
        <taxon>Puniceicoccales</taxon>
        <taxon>Puniceicoccaceae</taxon>
        <taxon>Puniceicoccus</taxon>
    </lineage>
</organism>
<evidence type="ECO:0000313" key="2">
    <source>
        <dbReference type="EMBL" id="MBC2600180.1"/>
    </source>
</evidence>
<comment type="caution">
    <text evidence="2">The sequence shown here is derived from an EMBL/GenBank/DDBJ whole genome shotgun (WGS) entry which is preliminary data.</text>
</comment>
<gene>
    <name evidence="2" type="ORF">H5P30_00125</name>
</gene>
<dbReference type="PANTHER" id="PTHR13696">
    <property type="entry name" value="P-LOOP CONTAINING NUCLEOSIDE TRIPHOSPHATE HYDROLASE"/>
    <property type="match status" value="1"/>
</dbReference>
<feature type="domain" description="AAA" evidence="1">
    <location>
        <begin position="1"/>
        <end position="169"/>
    </location>
</feature>
<dbReference type="InterPro" id="IPR025669">
    <property type="entry name" value="AAA_dom"/>
</dbReference>
<evidence type="ECO:0000259" key="1">
    <source>
        <dbReference type="Pfam" id="PF13614"/>
    </source>
</evidence>
<reference evidence="2 3" key="1">
    <citation type="submission" date="2020-07" db="EMBL/GenBank/DDBJ databases">
        <authorList>
            <person name="Feng X."/>
        </authorList>
    </citation>
    <scope>NUCLEOTIDE SEQUENCE [LARGE SCALE GENOMIC DNA]</scope>
    <source>
        <strain evidence="2 3">JCM14086</strain>
    </source>
</reference>
<dbReference type="PIRSF" id="PIRSF009320">
    <property type="entry name" value="Nuc_binding_HP_1000"/>
    <property type="match status" value="1"/>
</dbReference>
<dbReference type="SUPFAM" id="SSF52540">
    <property type="entry name" value="P-loop containing nucleoside triphosphate hydrolases"/>
    <property type="match status" value="1"/>
</dbReference>
<keyword evidence="3" id="KW-1185">Reference proteome</keyword>
<evidence type="ECO:0000313" key="3">
    <source>
        <dbReference type="Proteomes" id="UP000525652"/>
    </source>
</evidence>
<name>A0A7X1AWN4_9BACT</name>
<dbReference type="Gene3D" id="3.40.50.300">
    <property type="entry name" value="P-loop containing nucleotide triphosphate hydrolases"/>
    <property type="match status" value="1"/>
</dbReference>
<dbReference type="AlphaFoldDB" id="A0A7X1AWN4"/>
<dbReference type="RefSeq" id="WP_185690938.1">
    <property type="nucleotide sequence ID" value="NZ_JACHVA010000004.1"/>
</dbReference>
<dbReference type="InterPro" id="IPR027417">
    <property type="entry name" value="P-loop_NTPase"/>
</dbReference>
<dbReference type="Pfam" id="PF13614">
    <property type="entry name" value="AAA_31"/>
    <property type="match status" value="1"/>
</dbReference>
<dbReference type="Proteomes" id="UP000525652">
    <property type="component" value="Unassembled WGS sequence"/>
</dbReference>